<dbReference type="EMBL" id="BT123431">
    <property type="protein sequence ID" value="ADE76751.1"/>
    <property type="molecule type" value="mRNA"/>
</dbReference>
<sequence>MLRAMFQVCHLYWLERHLGVESKKIINDCMAGGKLALSHDFMVREFDNVQKKAATVGWYPEGLVARPLPFRVHLNYIS</sequence>
<name>D5AB32_PICSI</name>
<protein>
    <submittedName>
        <fullName evidence="1">Uncharacterized protein</fullName>
    </submittedName>
</protein>
<accession>D5AB32</accession>
<proteinExistence type="evidence at transcript level"/>
<organism evidence="1">
    <name type="scientific">Picea sitchensis</name>
    <name type="common">Sitka spruce</name>
    <name type="synonym">Pinus sitchensis</name>
    <dbReference type="NCBI Taxonomy" id="3332"/>
    <lineage>
        <taxon>Eukaryota</taxon>
        <taxon>Viridiplantae</taxon>
        <taxon>Streptophyta</taxon>
        <taxon>Embryophyta</taxon>
        <taxon>Tracheophyta</taxon>
        <taxon>Spermatophyta</taxon>
        <taxon>Pinopsida</taxon>
        <taxon>Pinidae</taxon>
        <taxon>Conifers I</taxon>
        <taxon>Pinales</taxon>
        <taxon>Pinaceae</taxon>
        <taxon>Picea</taxon>
    </lineage>
</organism>
<reference evidence="1" key="1">
    <citation type="submission" date="2010-04" db="EMBL/GenBank/DDBJ databases">
        <authorList>
            <person name="Reid K.E."/>
            <person name="Liao N."/>
            <person name="Chan S."/>
            <person name="Docking R."/>
            <person name="Taylor G."/>
            <person name="Moore R."/>
            <person name="Mayo M."/>
            <person name="Munro S."/>
            <person name="King J."/>
            <person name="Yanchuk A."/>
            <person name="Holt R."/>
            <person name="Jones S."/>
            <person name="Marra M."/>
            <person name="Ritland C.E."/>
            <person name="Ritland K."/>
            <person name="Bohlmann J."/>
        </authorList>
    </citation>
    <scope>NUCLEOTIDE SEQUENCE</scope>
    <source>
        <tissue evidence="1">Bud</tissue>
    </source>
</reference>
<evidence type="ECO:0000313" key="1">
    <source>
        <dbReference type="EMBL" id="ADE76751.1"/>
    </source>
</evidence>
<dbReference type="AlphaFoldDB" id="D5AB32"/>